<proteinExistence type="predicted"/>
<reference evidence="1 2" key="1">
    <citation type="submission" date="2016-07" db="EMBL/GenBank/DDBJ databases">
        <authorList>
            <person name="Townsley L."/>
            <person name="Shank E.A."/>
        </authorList>
    </citation>
    <scope>NUCLEOTIDE SEQUENCE [LARGE SCALE GENOMIC DNA]</scope>
    <source>
        <strain evidence="1 2">CH01</strain>
    </source>
</reference>
<accession>A0ABX3A038</accession>
<dbReference type="Proteomes" id="UP000094580">
    <property type="component" value="Unassembled WGS sequence"/>
</dbReference>
<gene>
    <name evidence="1" type="ORF">BED47_02205</name>
</gene>
<evidence type="ECO:0000313" key="2">
    <source>
        <dbReference type="Proteomes" id="UP000094580"/>
    </source>
</evidence>
<dbReference type="RefSeq" id="WP_069032181.1">
    <property type="nucleotide sequence ID" value="NZ_MDKC01000001.1"/>
</dbReference>
<protein>
    <submittedName>
        <fullName evidence="1">Uncharacterized protein</fullName>
    </submittedName>
</protein>
<sequence>MKIVFFRNLNKIETYAANRKQIRLNLPSKEEASVIFGLTRKFEFDNRCARPPQISGTVVASVTCNRDKDIRIYFYPISQTIYPEKAKSQFHNDVLPKLKKWIDHQVSKPETAVLGIEEFIIEWNGKSHQFHQIKFL</sequence>
<organism evidence="1 2">
    <name type="scientific">Gottfriedia luciferensis</name>
    <dbReference type="NCBI Taxonomy" id="178774"/>
    <lineage>
        <taxon>Bacteria</taxon>
        <taxon>Bacillati</taxon>
        <taxon>Bacillota</taxon>
        <taxon>Bacilli</taxon>
        <taxon>Bacillales</taxon>
        <taxon>Bacillaceae</taxon>
        <taxon>Gottfriedia</taxon>
    </lineage>
</organism>
<name>A0ABX3A038_9BACI</name>
<dbReference type="EMBL" id="MDKC01000001">
    <property type="protein sequence ID" value="ODG94004.1"/>
    <property type="molecule type" value="Genomic_DNA"/>
</dbReference>
<comment type="caution">
    <text evidence="1">The sequence shown here is derived from an EMBL/GenBank/DDBJ whole genome shotgun (WGS) entry which is preliminary data.</text>
</comment>
<keyword evidence="2" id="KW-1185">Reference proteome</keyword>
<evidence type="ECO:0000313" key="1">
    <source>
        <dbReference type="EMBL" id="ODG94004.1"/>
    </source>
</evidence>